<dbReference type="Pfam" id="PF00447">
    <property type="entry name" value="HSF_DNA-bind"/>
    <property type="match status" value="2"/>
</dbReference>
<evidence type="ECO:0000256" key="6">
    <source>
        <dbReference type="ARBA" id="ARBA00023125"/>
    </source>
</evidence>
<dbReference type="PANTHER" id="PTHR10015:SF304">
    <property type="entry name" value="HEAT STRESS TRANSCRIPTION FACTOR B-4B"/>
    <property type="match status" value="1"/>
</dbReference>
<organism evidence="11 12">
    <name type="scientific">Helianthus annuus</name>
    <name type="common">Common sunflower</name>
    <dbReference type="NCBI Taxonomy" id="4232"/>
    <lineage>
        <taxon>Eukaryota</taxon>
        <taxon>Viridiplantae</taxon>
        <taxon>Streptophyta</taxon>
        <taxon>Embryophyta</taxon>
        <taxon>Tracheophyta</taxon>
        <taxon>Spermatophyta</taxon>
        <taxon>Magnoliopsida</taxon>
        <taxon>eudicotyledons</taxon>
        <taxon>Gunneridae</taxon>
        <taxon>Pentapetalae</taxon>
        <taxon>asterids</taxon>
        <taxon>campanulids</taxon>
        <taxon>Asterales</taxon>
        <taxon>Asteraceae</taxon>
        <taxon>Asteroideae</taxon>
        <taxon>Heliantheae alliance</taxon>
        <taxon>Heliantheae</taxon>
        <taxon>Helianthus</taxon>
    </lineage>
</organism>
<gene>
    <name evidence="11" type="ORF">HanXRQr2_Chr01g0018241</name>
</gene>
<evidence type="ECO:0000256" key="5">
    <source>
        <dbReference type="ARBA" id="ARBA00023016"/>
    </source>
</evidence>
<name>A0A9K3P2L8_HELAN</name>
<evidence type="ECO:0000259" key="10">
    <source>
        <dbReference type="SMART" id="SM00415"/>
    </source>
</evidence>
<comment type="caution">
    <text evidence="11">The sequence shown here is derived from an EMBL/GenBank/DDBJ whole genome shotgun (WGS) entry which is preliminary data.</text>
</comment>
<evidence type="ECO:0000256" key="1">
    <source>
        <dbReference type="ARBA" id="ARBA00004123"/>
    </source>
</evidence>
<dbReference type="GO" id="GO:0043565">
    <property type="term" value="F:sequence-specific DNA binding"/>
    <property type="evidence" value="ECO:0007669"/>
    <property type="project" value="InterPro"/>
</dbReference>
<evidence type="ECO:0000256" key="3">
    <source>
        <dbReference type="ARBA" id="ARBA00022553"/>
    </source>
</evidence>
<dbReference type="FunFam" id="1.10.10.10:FF:000037">
    <property type="entry name" value="Heat stress transcription factor B-4"/>
    <property type="match status" value="1"/>
</dbReference>
<keyword evidence="5" id="KW-0346">Stress response</keyword>
<evidence type="ECO:0000256" key="2">
    <source>
        <dbReference type="ARBA" id="ARBA00011233"/>
    </source>
</evidence>
<evidence type="ECO:0000256" key="9">
    <source>
        <dbReference type="RuleBase" id="RU004020"/>
    </source>
</evidence>
<reference evidence="11" key="1">
    <citation type="journal article" date="2017" name="Nature">
        <title>The sunflower genome provides insights into oil metabolism, flowering and Asterid evolution.</title>
        <authorList>
            <person name="Badouin H."/>
            <person name="Gouzy J."/>
            <person name="Grassa C.J."/>
            <person name="Murat F."/>
            <person name="Staton S.E."/>
            <person name="Cottret L."/>
            <person name="Lelandais-Briere C."/>
            <person name="Owens G.L."/>
            <person name="Carrere S."/>
            <person name="Mayjonade B."/>
            <person name="Legrand L."/>
            <person name="Gill N."/>
            <person name="Kane N.C."/>
            <person name="Bowers J.E."/>
            <person name="Hubner S."/>
            <person name="Bellec A."/>
            <person name="Berard A."/>
            <person name="Berges H."/>
            <person name="Blanchet N."/>
            <person name="Boniface M.C."/>
            <person name="Brunel D."/>
            <person name="Catrice O."/>
            <person name="Chaidir N."/>
            <person name="Claudel C."/>
            <person name="Donnadieu C."/>
            <person name="Faraut T."/>
            <person name="Fievet G."/>
            <person name="Helmstetter N."/>
            <person name="King M."/>
            <person name="Knapp S.J."/>
            <person name="Lai Z."/>
            <person name="Le Paslier M.C."/>
            <person name="Lippi Y."/>
            <person name="Lorenzon L."/>
            <person name="Mandel J.R."/>
            <person name="Marage G."/>
            <person name="Marchand G."/>
            <person name="Marquand E."/>
            <person name="Bret-Mestries E."/>
            <person name="Morien E."/>
            <person name="Nambeesan S."/>
            <person name="Nguyen T."/>
            <person name="Pegot-Espagnet P."/>
            <person name="Pouilly N."/>
            <person name="Raftis F."/>
            <person name="Sallet E."/>
            <person name="Schiex T."/>
            <person name="Thomas J."/>
            <person name="Vandecasteele C."/>
            <person name="Vares D."/>
            <person name="Vear F."/>
            <person name="Vautrin S."/>
            <person name="Crespi M."/>
            <person name="Mangin B."/>
            <person name="Burke J.M."/>
            <person name="Salse J."/>
            <person name="Munos S."/>
            <person name="Vincourt P."/>
            <person name="Rieseberg L.H."/>
            <person name="Langlade N.B."/>
        </authorList>
    </citation>
    <scope>NUCLEOTIDE SEQUENCE</scope>
    <source>
        <tissue evidence="11">Leaves</tissue>
    </source>
</reference>
<keyword evidence="7" id="KW-0804">Transcription</keyword>
<keyword evidence="4" id="KW-0805">Transcription regulation</keyword>
<dbReference type="InterPro" id="IPR036390">
    <property type="entry name" value="WH_DNA-bd_sf"/>
</dbReference>
<dbReference type="Proteomes" id="UP000215914">
    <property type="component" value="Unassembled WGS sequence"/>
</dbReference>
<evidence type="ECO:0000256" key="4">
    <source>
        <dbReference type="ARBA" id="ARBA00023015"/>
    </source>
</evidence>
<accession>A0A9K3P2L8</accession>
<feature type="domain" description="HSF-type DNA-binding" evidence="10">
    <location>
        <begin position="324"/>
        <end position="435"/>
    </location>
</feature>
<sequence length="544" mass="61961">MVYIHCGEMETTHDNNHNGNGASNSGGVVGYVDATSANGGVGSSDGDGGLSEISCNDIEAIGDGGDTSKNGPMGAKSPCLVANRTGGGICDKATNHGASPFLTKLYLMVDDKATNSIISWGSLGTTFIITDKQELISKILPCYFKTDRFENFISQLNTYGFKKKEWHQLEFEHEYFQKGKIEWLNTIKSEKQQSNVINKPCVQVNELKATFVKVRQGQTQISNKIKRFKYDVEQTLLDIQTITKSMTNKLLSTFSAGIGRKRTFLDIDHMINFVDIEKYFQSIIDPYMGSWSNVDCLMTLSDLNEKGNTEYGEGARRGGVNGYCVKEFLHKLYNMVEKEEINDLIFWNRRCDGFVISDINKFATDVLPMYFKHKNFGSFNSQLNVYVSTEWKKCFDSEVKLIGGGFKKVSWEIHEYANEWFRKGKYDLLANIRRRDKTPRLVKFGKTCSKIEVEVFNNRLKTILHNQDSKIILLSNYEEQIKSSVHEFKEVIVNMANVVDELTEKSSERLENIKKSKLEFEQDVTGKTYKLTLHYFRHSHAKPF</sequence>
<evidence type="ECO:0000256" key="8">
    <source>
        <dbReference type="ARBA" id="ARBA00023242"/>
    </source>
</evidence>
<dbReference type="SMART" id="SM00415">
    <property type="entry name" value="HSF"/>
    <property type="match status" value="2"/>
</dbReference>
<keyword evidence="3" id="KW-0597">Phosphoprotein</keyword>
<dbReference type="InterPro" id="IPR000232">
    <property type="entry name" value="HSF_DNA-bd"/>
</dbReference>
<evidence type="ECO:0000313" key="11">
    <source>
        <dbReference type="EMBL" id="KAF5821751.1"/>
    </source>
</evidence>
<comment type="subcellular location">
    <subcellularLocation>
        <location evidence="1">Nucleus</location>
    </subcellularLocation>
</comment>
<dbReference type="GO" id="GO:0005634">
    <property type="term" value="C:nucleus"/>
    <property type="evidence" value="ECO:0000318"/>
    <property type="project" value="GO_Central"/>
</dbReference>
<reference evidence="11" key="2">
    <citation type="submission" date="2020-06" db="EMBL/GenBank/DDBJ databases">
        <title>Helianthus annuus Genome sequencing and assembly Release 2.</title>
        <authorList>
            <person name="Gouzy J."/>
            <person name="Langlade N."/>
            <person name="Munos S."/>
        </authorList>
    </citation>
    <scope>NUCLEOTIDE SEQUENCE</scope>
    <source>
        <tissue evidence="11">Leaves</tissue>
    </source>
</reference>
<evidence type="ECO:0000313" key="12">
    <source>
        <dbReference type="Proteomes" id="UP000215914"/>
    </source>
</evidence>
<comment type="similarity">
    <text evidence="9">Belongs to the HSF family.</text>
</comment>
<keyword evidence="12" id="KW-1185">Reference proteome</keyword>
<dbReference type="Gramene" id="mRNA:HanXRQr2_Chr01g0018241">
    <property type="protein sequence ID" value="mRNA:HanXRQr2_Chr01g0018241"/>
    <property type="gene ID" value="HanXRQr2_Chr01g0018241"/>
</dbReference>
<dbReference type="Gene3D" id="1.10.10.10">
    <property type="entry name" value="Winged helix-like DNA-binding domain superfamily/Winged helix DNA-binding domain"/>
    <property type="match status" value="2"/>
</dbReference>
<dbReference type="EMBL" id="MNCJ02000316">
    <property type="protein sequence ID" value="KAF5821751.1"/>
    <property type="molecule type" value="Genomic_DNA"/>
</dbReference>
<dbReference type="SUPFAM" id="SSF46785">
    <property type="entry name" value="Winged helix' DNA-binding domain"/>
    <property type="match status" value="2"/>
</dbReference>
<keyword evidence="6" id="KW-0238">DNA-binding</keyword>
<dbReference type="AlphaFoldDB" id="A0A9K3P2L8"/>
<protein>
    <submittedName>
        <fullName evidence="11">Transcription factor HSF-type-DNA-binding family</fullName>
    </submittedName>
</protein>
<dbReference type="InterPro" id="IPR036388">
    <property type="entry name" value="WH-like_DNA-bd_sf"/>
</dbReference>
<comment type="subunit">
    <text evidence="2">Homotrimer.</text>
</comment>
<keyword evidence="8" id="KW-0539">Nucleus</keyword>
<evidence type="ECO:0000256" key="7">
    <source>
        <dbReference type="ARBA" id="ARBA00023163"/>
    </source>
</evidence>
<feature type="domain" description="HSF-type DNA-binding" evidence="10">
    <location>
        <begin position="97"/>
        <end position="190"/>
    </location>
</feature>
<dbReference type="PANTHER" id="PTHR10015">
    <property type="entry name" value="HEAT SHOCK TRANSCRIPTION FACTOR"/>
    <property type="match status" value="1"/>
</dbReference>
<proteinExistence type="inferred from homology"/>
<dbReference type="PRINTS" id="PR00056">
    <property type="entry name" value="HSFDOMAIN"/>
</dbReference>
<dbReference type="GO" id="GO:0003700">
    <property type="term" value="F:DNA-binding transcription factor activity"/>
    <property type="evidence" value="ECO:0000318"/>
    <property type="project" value="GO_Central"/>
</dbReference>